<dbReference type="PROSITE" id="PS50090">
    <property type="entry name" value="MYB_LIKE"/>
    <property type="match status" value="2"/>
</dbReference>
<evidence type="ECO:0000256" key="7">
    <source>
        <dbReference type="SAM" id="MobiDB-lite"/>
    </source>
</evidence>
<dbReference type="Pfam" id="PF00249">
    <property type="entry name" value="Myb_DNA-binding"/>
    <property type="match status" value="2"/>
</dbReference>
<keyword evidence="5" id="KW-0804">Transcription</keyword>
<dbReference type="InterPro" id="IPR017930">
    <property type="entry name" value="Myb_dom"/>
</dbReference>
<keyword evidence="11" id="KW-1185">Reference proteome</keyword>
<keyword evidence="6" id="KW-0539">Nucleus</keyword>
<dbReference type="PANTHER" id="PTHR45614:SF300">
    <property type="entry name" value="MYB TRANSCRIPTION FACTOR"/>
    <property type="match status" value="1"/>
</dbReference>
<evidence type="ECO:0000256" key="1">
    <source>
        <dbReference type="ARBA" id="ARBA00004123"/>
    </source>
</evidence>
<dbReference type="CDD" id="cd00167">
    <property type="entry name" value="SANT"/>
    <property type="match status" value="2"/>
</dbReference>
<reference evidence="10 11" key="1">
    <citation type="submission" date="2024-01" db="EMBL/GenBank/DDBJ databases">
        <title>The complete chloroplast genome sequence of Lithospermum erythrorhizon: insights into the phylogenetic relationship among Boraginaceae species and the maternal lineages of purple gromwells.</title>
        <authorList>
            <person name="Okada T."/>
            <person name="Watanabe K."/>
        </authorList>
    </citation>
    <scope>NUCLEOTIDE SEQUENCE [LARGE SCALE GENOMIC DNA]</scope>
</reference>
<dbReference type="PANTHER" id="PTHR45614">
    <property type="entry name" value="MYB PROTEIN-RELATED"/>
    <property type="match status" value="1"/>
</dbReference>
<comment type="subcellular location">
    <subcellularLocation>
        <location evidence="1">Nucleus</location>
    </subcellularLocation>
</comment>
<feature type="compositionally biased region" description="Basic and acidic residues" evidence="7">
    <location>
        <begin position="1"/>
        <end position="17"/>
    </location>
</feature>
<dbReference type="AlphaFoldDB" id="A0AAV3R0X3"/>
<feature type="region of interest" description="Disordered" evidence="7">
    <location>
        <begin position="1"/>
        <end position="40"/>
    </location>
</feature>
<keyword evidence="3" id="KW-0805">Transcription regulation</keyword>
<evidence type="ECO:0000256" key="6">
    <source>
        <dbReference type="ARBA" id="ARBA00023242"/>
    </source>
</evidence>
<evidence type="ECO:0000256" key="3">
    <source>
        <dbReference type="ARBA" id="ARBA00023015"/>
    </source>
</evidence>
<dbReference type="GO" id="GO:0000981">
    <property type="term" value="F:DNA-binding transcription factor activity, RNA polymerase II-specific"/>
    <property type="evidence" value="ECO:0007669"/>
    <property type="project" value="TreeGrafter"/>
</dbReference>
<dbReference type="GO" id="GO:0000978">
    <property type="term" value="F:RNA polymerase II cis-regulatory region sequence-specific DNA binding"/>
    <property type="evidence" value="ECO:0007669"/>
    <property type="project" value="TreeGrafter"/>
</dbReference>
<dbReference type="SMART" id="SM00717">
    <property type="entry name" value="SANT"/>
    <property type="match status" value="2"/>
</dbReference>
<dbReference type="InterPro" id="IPR001005">
    <property type="entry name" value="SANT/Myb"/>
</dbReference>
<dbReference type="SUPFAM" id="SSF46689">
    <property type="entry name" value="Homeodomain-like"/>
    <property type="match status" value="1"/>
</dbReference>
<keyword evidence="4" id="KW-0238">DNA-binding</keyword>
<name>A0AAV3R0X3_LITER</name>
<comment type="caution">
    <text evidence="10">The sequence shown here is derived from an EMBL/GenBank/DDBJ whole genome shotgun (WGS) entry which is preliminary data.</text>
</comment>
<keyword evidence="2" id="KW-0677">Repeat</keyword>
<feature type="domain" description="Myb-like" evidence="8">
    <location>
        <begin position="84"/>
        <end position="134"/>
    </location>
</feature>
<evidence type="ECO:0000256" key="4">
    <source>
        <dbReference type="ARBA" id="ARBA00023125"/>
    </source>
</evidence>
<dbReference type="InterPro" id="IPR009057">
    <property type="entry name" value="Homeodomain-like_sf"/>
</dbReference>
<evidence type="ECO:0000256" key="2">
    <source>
        <dbReference type="ARBA" id="ARBA00022737"/>
    </source>
</evidence>
<feature type="domain" description="Myb-like" evidence="8">
    <location>
        <begin position="32"/>
        <end position="83"/>
    </location>
</feature>
<sequence length="427" mass="46853">MMSENKKQKTMEVRDAPPSDNTNSSSQIPKSKCKKVKGPWSPDEDSILTNLVSNFGPKNWTLIARGIPGRSGKSCRLRWFNQLDPAVKRKPFTDDEDHIILQAHTIHGNKWAQIAKLLPGRTDNAIKNHWNSTLRRRAVELGMSNLESSNNMEDASVERSKASSNETLSGEDVNSLKPKEVKLKDVDSLKQMEGKDVNSLTAMEGKDTSSLYNLHDTTYKEKPAIDGSDCTEAQTAATLFRPVARISAFSAYNPQAAAESLLSLSGCQSSAGLVMPVPTTNIGVNKFLEGAFGDRLVPHHCGFGCCEVPNVEVHRNSLLGPEFVDYAEPSSLPFHELAALATDISNIAWSRSGFENSNTRATGEASGRTIYNNINHLQMGYLRDNERSIHLRVEDGKLKYLGTTSDPQAAPSCTQLNHFHAKIGGLS</sequence>
<dbReference type="Proteomes" id="UP001454036">
    <property type="component" value="Unassembled WGS sequence"/>
</dbReference>
<evidence type="ECO:0000256" key="5">
    <source>
        <dbReference type="ARBA" id="ARBA00023163"/>
    </source>
</evidence>
<proteinExistence type="predicted"/>
<dbReference type="Gene3D" id="1.10.10.60">
    <property type="entry name" value="Homeodomain-like"/>
    <property type="match status" value="2"/>
</dbReference>
<dbReference type="EMBL" id="BAABME010006602">
    <property type="protein sequence ID" value="GAA0168815.1"/>
    <property type="molecule type" value="Genomic_DNA"/>
</dbReference>
<accession>A0AAV3R0X3</accession>
<dbReference type="PROSITE" id="PS51294">
    <property type="entry name" value="HTH_MYB"/>
    <property type="match status" value="2"/>
</dbReference>
<feature type="region of interest" description="Disordered" evidence="7">
    <location>
        <begin position="145"/>
        <end position="176"/>
    </location>
</feature>
<dbReference type="InterPro" id="IPR050560">
    <property type="entry name" value="MYB_TF"/>
</dbReference>
<gene>
    <name evidence="10" type="ORF">LIER_23445</name>
</gene>
<dbReference type="FunFam" id="1.10.10.60:FF:000060">
    <property type="entry name" value="MYB transcription factor"/>
    <property type="match status" value="1"/>
</dbReference>
<feature type="domain" description="HTH myb-type" evidence="9">
    <location>
        <begin position="32"/>
        <end position="83"/>
    </location>
</feature>
<dbReference type="GO" id="GO:0005634">
    <property type="term" value="C:nucleus"/>
    <property type="evidence" value="ECO:0007669"/>
    <property type="project" value="UniProtKB-SubCell"/>
</dbReference>
<evidence type="ECO:0000313" key="11">
    <source>
        <dbReference type="Proteomes" id="UP001454036"/>
    </source>
</evidence>
<evidence type="ECO:0000259" key="9">
    <source>
        <dbReference type="PROSITE" id="PS51294"/>
    </source>
</evidence>
<evidence type="ECO:0000259" key="8">
    <source>
        <dbReference type="PROSITE" id="PS50090"/>
    </source>
</evidence>
<feature type="compositionally biased region" description="Polar residues" evidence="7">
    <location>
        <begin position="19"/>
        <end position="29"/>
    </location>
</feature>
<organism evidence="10 11">
    <name type="scientific">Lithospermum erythrorhizon</name>
    <name type="common">Purple gromwell</name>
    <name type="synonym">Lithospermum officinale var. erythrorhizon</name>
    <dbReference type="NCBI Taxonomy" id="34254"/>
    <lineage>
        <taxon>Eukaryota</taxon>
        <taxon>Viridiplantae</taxon>
        <taxon>Streptophyta</taxon>
        <taxon>Embryophyta</taxon>
        <taxon>Tracheophyta</taxon>
        <taxon>Spermatophyta</taxon>
        <taxon>Magnoliopsida</taxon>
        <taxon>eudicotyledons</taxon>
        <taxon>Gunneridae</taxon>
        <taxon>Pentapetalae</taxon>
        <taxon>asterids</taxon>
        <taxon>lamiids</taxon>
        <taxon>Boraginales</taxon>
        <taxon>Boraginaceae</taxon>
        <taxon>Boraginoideae</taxon>
        <taxon>Lithospermeae</taxon>
        <taxon>Lithospermum</taxon>
    </lineage>
</organism>
<evidence type="ECO:0000313" key="10">
    <source>
        <dbReference type="EMBL" id="GAA0168815.1"/>
    </source>
</evidence>
<protein>
    <submittedName>
        <fullName evidence="10">Uncharacterized protein</fullName>
    </submittedName>
</protein>
<feature type="domain" description="HTH myb-type" evidence="9">
    <location>
        <begin position="84"/>
        <end position="138"/>
    </location>
</feature>